<keyword evidence="4" id="KW-0838">Vasoactive</keyword>
<keyword evidence="5" id="KW-0839">Vasoconstrictor</keyword>
<evidence type="ECO:0000256" key="4">
    <source>
        <dbReference type="ARBA" id="ARBA00022858"/>
    </source>
</evidence>
<feature type="signal peptide" evidence="7">
    <location>
        <begin position="1"/>
        <end position="26"/>
    </location>
</feature>
<keyword evidence="3" id="KW-0964">Secreted</keyword>
<dbReference type="EMBL" id="CADEAL010004282">
    <property type="protein sequence ID" value="CAB1456037.1"/>
    <property type="molecule type" value="Genomic_DNA"/>
</dbReference>
<dbReference type="GO" id="GO:0014826">
    <property type="term" value="P:vein smooth muscle contraction"/>
    <property type="evidence" value="ECO:0007669"/>
    <property type="project" value="TreeGrafter"/>
</dbReference>
<evidence type="ECO:0000313" key="9">
    <source>
        <dbReference type="EMBL" id="CAB1456037.1"/>
    </source>
</evidence>
<dbReference type="AlphaFoldDB" id="A0A9N7VN48"/>
<feature type="chain" id="PRO_5040109340" description="Endothelin-like toxin domain-containing protein" evidence="7">
    <location>
        <begin position="27"/>
        <end position="173"/>
    </location>
</feature>
<evidence type="ECO:0000256" key="7">
    <source>
        <dbReference type="SAM" id="SignalP"/>
    </source>
</evidence>
<reference evidence="9" key="1">
    <citation type="submission" date="2020-03" db="EMBL/GenBank/DDBJ databases">
        <authorList>
            <person name="Weist P."/>
        </authorList>
    </citation>
    <scope>NUCLEOTIDE SEQUENCE</scope>
</reference>
<evidence type="ECO:0000256" key="6">
    <source>
        <dbReference type="SAM" id="MobiDB-lite"/>
    </source>
</evidence>
<feature type="region of interest" description="Disordered" evidence="6">
    <location>
        <begin position="81"/>
        <end position="102"/>
    </location>
</feature>
<evidence type="ECO:0000256" key="5">
    <source>
        <dbReference type="ARBA" id="ARBA00023322"/>
    </source>
</evidence>
<comment type="caution">
    <text evidence="9">The sequence shown here is derived from an EMBL/GenBank/DDBJ whole genome shotgun (WGS) entry which is preliminary data.</text>
</comment>
<dbReference type="GO" id="GO:0005179">
    <property type="term" value="F:hormone activity"/>
    <property type="evidence" value="ECO:0007669"/>
    <property type="project" value="TreeGrafter"/>
</dbReference>
<keyword evidence="7" id="KW-0732">Signal</keyword>
<dbReference type="GO" id="GO:0019229">
    <property type="term" value="P:regulation of vasoconstriction"/>
    <property type="evidence" value="ECO:0007669"/>
    <property type="project" value="InterPro"/>
</dbReference>
<accession>A0A9N7VN48</accession>
<evidence type="ECO:0000256" key="1">
    <source>
        <dbReference type="ARBA" id="ARBA00004613"/>
    </source>
</evidence>
<evidence type="ECO:0000256" key="2">
    <source>
        <dbReference type="ARBA" id="ARBA00010959"/>
    </source>
</evidence>
<dbReference type="InterPro" id="IPR020475">
    <property type="entry name" value="Endothelin"/>
</dbReference>
<sequence>MGMESFLCKTLMTLTIICMTVQHGCGHPLSERAELPAQAPHSQHVRTKRCSCNSWDDKECIYFCHLDIIWVNTPSKLLPYGLGSPPSRRRRSTDRCKCSNSPDNTCTSFCHNSSQNPSTDVLGSSVKSGNIHSNTLLQSFRSVVRSNMAIAKDVLSSNKSIALVKMLKGRTRR</sequence>
<dbReference type="PROSITE" id="PS00270">
    <property type="entry name" value="ENDOTHELIN"/>
    <property type="match status" value="2"/>
</dbReference>
<evidence type="ECO:0000259" key="8">
    <source>
        <dbReference type="SMART" id="SM00272"/>
    </source>
</evidence>
<comment type="similarity">
    <text evidence="2">Belongs to the endothelin/sarafotoxin family.</text>
</comment>
<dbReference type="InterPro" id="IPR019764">
    <property type="entry name" value="Endothelin_toxin_CS"/>
</dbReference>
<feature type="domain" description="Endothelin-like toxin" evidence="8">
    <location>
        <begin position="95"/>
        <end position="116"/>
    </location>
</feature>
<dbReference type="GO" id="GO:0003100">
    <property type="term" value="P:regulation of systemic arterial blood pressure by endothelin"/>
    <property type="evidence" value="ECO:0007669"/>
    <property type="project" value="TreeGrafter"/>
</dbReference>
<gene>
    <name evidence="9" type="ORF">PLEPLA_LOCUS43818</name>
</gene>
<dbReference type="PANTHER" id="PTHR13874:SF9">
    <property type="entry name" value="ENDOTHELIN-2"/>
    <property type="match status" value="1"/>
</dbReference>
<dbReference type="InterPro" id="IPR001928">
    <property type="entry name" value="Endothln-like_toxin"/>
</dbReference>
<comment type="subcellular location">
    <subcellularLocation>
        <location evidence="1">Secreted</location>
    </subcellularLocation>
</comment>
<organism evidence="9 10">
    <name type="scientific">Pleuronectes platessa</name>
    <name type="common">European plaice</name>
    <dbReference type="NCBI Taxonomy" id="8262"/>
    <lineage>
        <taxon>Eukaryota</taxon>
        <taxon>Metazoa</taxon>
        <taxon>Chordata</taxon>
        <taxon>Craniata</taxon>
        <taxon>Vertebrata</taxon>
        <taxon>Euteleostomi</taxon>
        <taxon>Actinopterygii</taxon>
        <taxon>Neopterygii</taxon>
        <taxon>Teleostei</taxon>
        <taxon>Neoteleostei</taxon>
        <taxon>Acanthomorphata</taxon>
        <taxon>Carangaria</taxon>
        <taxon>Pleuronectiformes</taxon>
        <taxon>Pleuronectoidei</taxon>
        <taxon>Pleuronectidae</taxon>
        <taxon>Pleuronectes</taxon>
    </lineage>
</organism>
<evidence type="ECO:0000313" key="10">
    <source>
        <dbReference type="Proteomes" id="UP001153269"/>
    </source>
</evidence>
<evidence type="ECO:0000256" key="3">
    <source>
        <dbReference type="ARBA" id="ARBA00022525"/>
    </source>
</evidence>
<dbReference type="SMART" id="SM00272">
    <property type="entry name" value="END"/>
    <property type="match status" value="2"/>
</dbReference>
<feature type="domain" description="Endothelin-like toxin" evidence="8">
    <location>
        <begin position="49"/>
        <end position="70"/>
    </location>
</feature>
<protein>
    <recommendedName>
        <fullName evidence="8">Endothelin-like toxin domain-containing protein</fullName>
    </recommendedName>
</protein>
<dbReference type="Proteomes" id="UP001153269">
    <property type="component" value="Unassembled WGS sequence"/>
</dbReference>
<proteinExistence type="inferred from homology"/>
<dbReference type="Pfam" id="PF00322">
    <property type="entry name" value="Endothelin"/>
    <property type="match status" value="1"/>
</dbReference>
<dbReference type="PANTHER" id="PTHR13874">
    <property type="entry name" value="ENDOTHELIN"/>
    <property type="match status" value="1"/>
</dbReference>
<name>A0A9N7VN48_PLEPL</name>
<dbReference type="GO" id="GO:0005615">
    <property type="term" value="C:extracellular space"/>
    <property type="evidence" value="ECO:0007669"/>
    <property type="project" value="TreeGrafter"/>
</dbReference>
<dbReference type="PRINTS" id="PR00365">
    <property type="entry name" value="ENDOTHELIN"/>
</dbReference>
<dbReference type="GO" id="GO:0031708">
    <property type="term" value="F:endothelin B receptor binding"/>
    <property type="evidence" value="ECO:0007669"/>
    <property type="project" value="TreeGrafter"/>
</dbReference>
<keyword evidence="10" id="KW-1185">Reference proteome</keyword>
<dbReference type="GO" id="GO:0006874">
    <property type="term" value="P:intracellular calcium ion homeostasis"/>
    <property type="evidence" value="ECO:0007669"/>
    <property type="project" value="TreeGrafter"/>
</dbReference>